<evidence type="ECO:0000313" key="2">
    <source>
        <dbReference type="EMBL" id="OBA23269.1"/>
    </source>
</evidence>
<comment type="caution">
    <text evidence="2">The sequence shown here is derived from an EMBL/GenBank/DDBJ whole genome shotgun (WGS) entry which is preliminary data.</text>
</comment>
<dbReference type="AlphaFoldDB" id="A0A1A0HGH4"/>
<keyword evidence="3" id="KW-1185">Reference proteome</keyword>
<sequence>MWAGHLRYLLRGMFFLFGAHTTVLLEAFAASSSGRDALLPTGSRAPSIRVSPCNFAYCGADAMKS</sequence>
<feature type="signal peptide" evidence="1">
    <location>
        <begin position="1"/>
        <end position="21"/>
    </location>
</feature>
<gene>
    <name evidence="2" type="ORF">METBIDRAFT_103226</name>
</gene>
<accession>A0A1A0HGH4</accession>
<evidence type="ECO:0000256" key="1">
    <source>
        <dbReference type="SAM" id="SignalP"/>
    </source>
</evidence>
<reference evidence="2 3" key="1">
    <citation type="submission" date="2016-05" db="EMBL/GenBank/DDBJ databases">
        <title>Comparative genomics of biotechnologically important yeasts.</title>
        <authorList>
            <consortium name="DOE Joint Genome Institute"/>
            <person name="Riley R."/>
            <person name="Haridas S."/>
            <person name="Wolfe K.H."/>
            <person name="Lopes M.R."/>
            <person name="Hittinger C.T."/>
            <person name="Goker M."/>
            <person name="Salamov A."/>
            <person name="Wisecaver J."/>
            <person name="Long T.M."/>
            <person name="Aerts A.L."/>
            <person name="Barry K."/>
            <person name="Choi C."/>
            <person name="Clum A."/>
            <person name="Coughlan A.Y."/>
            <person name="Deshpande S."/>
            <person name="Douglass A.P."/>
            <person name="Hanson S.J."/>
            <person name="Klenk H.-P."/>
            <person name="LaButti K."/>
            <person name="Lapidus A."/>
            <person name="Lindquist E."/>
            <person name="Lipzen A."/>
            <person name="Meier-kolthoff J.P."/>
            <person name="Ohm R.A."/>
            <person name="Otillar R.P."/>
            <person name="Pangilinan J."/>
            <person name="Peng Y."/>
            <person name="Rokas A."/>
            <person name="Rosa C.A."/>
            <person name="Scheuner C."/>
            <person name="Sibirny A.A."/>
            <person name="Slot J.C."/>
            <person name="Stielow J.B."/>
            <person name="Sun H."/>
            <person name="Kurtzman C.P."/>
            <person name="Blackwell M."/>
            <person name="Grigoriev I.V."/>
            <person name="Jeffries T.W."/>
        </authorList>
    </citation>
    <scope>NUCLEOTIDE SEQUENCE [LARGE SCALE GENOMIC DNA]</scope>
    <source>
        <strain evidence="2 3">NRRL YB-4993</strain>
    </source>
</reference>
<name>A0A1A0HGH4_9ASCO</name>
<feature type="chain" id="PRO_5008508833" description="Secreted protein" evidence="1">
    <location>
        <begin position="22"/>
        <end position="65"/>
    </location>
</feature>
<dbReference type="Proteomes" id="UP000092555">
    <property type="component" value="Unassembled WGS sequence"/>
</dbReference>
<protein>
    <recommendedName>
        <fullName evidence="4">Secreted protein</fullName>
    </recommendedName>
</protein>
<evidence type="ECO:0000313" key="3">
    <source>
        <dbReference type="Proteomes" id="UP000092555"/>
    </source>
</evidence>
<dbReference type="EMBL" id="LXTC01000001">
    <property type="protein sequence ID" value="OBA23269.1"/>
    <property type="molecule type" value="Genomic_DNA"/>
</dbReference>
<proteinExistence type="predicted"/>
<keyword evidence="1" id="KW-0732">Signal</keyword>
<organism evidence="2 3">
    <name type="scientific">Metschnikowia bicuspidata var. bicuspidata NRRL YB-4993</name>
    <dbReference type="NCBI Taxonomy" id="869754"/>
    <lineage>
        <taxon>Eukaryota</taxon>
        <taxon>Fungi</taxon>
        <taxon>Dikarya</taxon>
        <taxon>Ascomycota</taxon>
        <taxon>Saccharomycotina</taxon>
        <taxon>Pichiomycetes</taxon>
        <taxon>Metschnikowiaceae</taxon>
        <taxon>Metschnikowia</taxon>
    </lineage>
</organism>
<dbReference type="GeneID" id="30026713"/>
<evidence type="ECO:0008006" key="4">
    <source>
        <dbReference type="Google" id="ProtNLM"/>
    </source>
</evidence>
<dbReference type="RefSeq" id="XP_018713750.1">
    <property type="nucleotide sequence ID" value="XM_018853737.1"/>
</dbReference>